<evidence type="ECO:0008006" key="3">
    <source>
        <dbReference type="Google" id="ProtNLM"/>
    </source>
</evidence>
<dbReference type="Proteomes" id="UP001500540">
    <property type="component" value="Unassembled WGS sequence"/>
</dbReference>
<reference evidence="2" key="1">
    <citation type="journal article" date="2019" name="Int. J. Syst. Evol. Microbiol.">
        <title>The Global Catalogue of Microorganisms (GCM) 10K type strain sequencing project: providing services to taxonomists for standard genome sequencing and annotation.</title>
        <authorList>
            <consortium name="The Broad Institute Genomics Platform"/>
            <consortium name="The Broad Institute Genome Sequencing Center for Infectious Disease"/>
            <person name="Wu L."/>
            <person name="Ma J."/>
        </authorList>
    </citation>
    <scope>NUCLEOTIDE SEQUENCE [LARGE SCALE GENOMIC DNA]</scope>
    <source>
        <strain evidence="2">JCM 16950</strain>
    </source>
</reference>
<dbReference type="InterPro" id="IPR036390">
    <property type="entry name" value="WH_DNA-bd_sf"/>
</dbReference>
<name>A0ABP7GXN9_9MICO</name>
<keyword evidence="2" id="KW-1185">Reference proteome</keyword>
<sequence>MQQLFDYARSKNIKGNDFEILMYIITHTDNKLEACCDSNQEIAETTGLDKRVVARAIKNLQAKKAISVQKLEHKKRRGKPVNTEKGREYKYRLMRCDFFENLALFGSENSSDQDAVS</sequence>
<gene>
    <name evidence="1" type="ORF">GCM10022240_31790</name>
</gene>
<dbReference type="InterPro" id="IPR036388">
    <property type="entry name" value="WH-like_DNA-bd_sf"/>
</dbReference>
<evidence type="ECO:0000313" key="1">
    <source>
        <dbReference type="EMBL" id="GAA3778411.1"/>
    </source>
</evidence>
<dbReference type="EMBL" id="BAABAF010000027">
    <property type="protein sequence ID" value="GAA3778411.1"/>
    <property type="molecule type" value="Genomic_DNA"/>
</dbReference>
<evidence type="ECO:0000313" key="2">
    <source>
        <dbReference type="Proteomes" id="UP001500540"/>
    </source>
</evidence>
<proteinExistence type="predicted"/>
<dbReference type="SUPFAM" id="SSF46785">
    <property type="entry name" value="Winged helix' DNA-binding domain"/>
    <property type="match status" value="1"/>
</dbReference>
<organism evidence="1 2">
    <name type="scientific">Microbacterium kribbense</name>
    <dbReference type="NCBI Taxonomy" id="433645"/>
    <lineage>
        <taxon>Bacteria</taxon>
        <taxon>Bacillati</taxon>
        <taxon>Actinomycetota</taxon>
        <taxon>Actinomycetes</taxon>
        <taxon>Micrococcales</taxon>
        <taxon>Microbacteriaceae</taxon>
        <taxon>Microbacterium</taxon>
    </lineage>
</organism>
<accession>A0ABP7GXN9</accession>
<comment type="caution">
    <text evidence="1">The sequence shown here is derived from an EMBL/GenBank/DDBJ whole genome shotgun (WGS) entry which is preliminary data.</text>
</comment>
<dbReference type="Gene3D" id="1.10.10.10">
    <property type="entry name" value="Winged helix-like DNA-binding domain superfamily/Winged helix DNA-binding domain"/>
    <property type="match status" value="1"/>
</dbReference>
<protein>
    <recommendedName>
        <fullName evidence="3">MarR family transcriptional regulator</fullName>
    </recommendedName>
</protein>
<dbReference type="Pfam" id="PF13730">
    <property type="entry name" value="HTH_36"/>
    <property type="match status" value="1"/>
</dbReference>